<dbReference type="SUPFAM" id="SSF47323">
    <property type="entry name" value="Anticodon-binding domain of a subclass of class I aminoacyl-tRNA synthetases"/>
    <property type="match status" value="1"/>
</dbReference>
<keyword evidence="7 8" id="KW-0030">Aminoacyl-tRNA synthetase</keyword>
<dbReference type="PROSITE" id="PS00178">
    <property type="entry name" value="AA_TRNA_LIGASE_I"/>
    <property type="match status" value="1"/>
</dbReference>
<dbReference type="GO" id="GO:0006431">
    <property type="term" value="P:methionyl-tRNA aminoacylation"/>
    <property type="evidence" value="ECO:0007669"/>
    <property type="project" value="TreeGrafter"/>
</dbReference>
<dbReference type="InterPro" id="IPR015413">
    <property type="entry name" value="Methionyl/Leucyl_tRNA_Synth"/>
</dbReference>
<organism evidence="10 11">
    <name type="scientific">Thermoclostridium stercorarium subsp. thermolacticum DSM 2910</name>
    <dbReference type="NCBI Taxonomy" id="1121336"/>
    <lineage>
        <taxon>Bacteria</taxon>
        <taxon>Bacillati</taxon>
        <taxon>Bacillota</taxon>
        <taxon>Clostridia</taxon>
        <taxon>Eubacteriales</taxon>
        <taxon>Oscillospiraceae</taxon>
        <taxon>Thermoclostridium</taxon>
    </lineage>
</organism>
<evidence type="ECO:0000313" key="10">
    <source>
        <dbReference type="EMBL" id="ANW99028.1"/>
    </source>
</evidence>
<name>A0A1B1YE47_THEST</name>
<dbReference type="SUPFAM" id="SSF52374">
    <property type="entry name" value="Nucleotidylyl transferase"/>
    <property type="match status" value="1"/>
</dbReference>
<sequence length="663" mass="76975">MTVDSDRPKFPKRAVVTAGMPYGNKELHLGHIGGVFVHADTFARFLRDRIGKENVIFVSGTDCYGSPILENYRQLVENGEFKGTIDEFVQQNHKLQKEILDKYYIDINLFAASSFGPAAENHRKFSEEFITRLYENGHLIKMTTSQFYDPEVGMFLNGRQVVGKCPIEGCKSERAYADECSLGHQYMPQDLIDPRSTLTGKRPEMRDVTNWYFRLDGFRDLLVQWVERLESDESARKFMIKSIKEFLEPPVIYVKREFLDVVEKIKDKLPDFTLIDEGKSSAVMSFDKLEKREKASLILAENGVRFRTGKTLVPFRITGNVEWGVPAPCIEGLDGLTVWVWPESLWAPISFTMTYLEMNNRDKNEWKEWWCSKDSQVYQFLGEDNVYFYGPAEMAMFMAQQGKNPTVDPPEGQLQLPKLIVNNHILFMNQKASSSGSIKPPSARDLLEYYTPEQLRAHFLGLGLGIRSVSFQPKPFNPSASEKDSDPVLKEGNLLTNVFNRAVRSCFYTAQKYTDGKIPVRKISEEVIKESNETILEYERLMARFEFHQVMNLMDTYIRNMNKYWSKMIREADTTNNEELRLQVLADTFHMVRTAAVLMHPIAPKGTEMIREYLRVGEELWSWDRIFDPIYEFMENPEEHKLKFLEPRVDFFKKHPSQICQNE</sequence>
<dbReference type="Pfam" id="PF09334">
    <property type="entry name" value="tRNA-synt_1g"/>
    <property type="match status" value="2"/>
</dbReference>
<dbReference type="RefSeq" id="WP_065821364.1">
    <property type="nucleotide sequence ID" value="NZ_CP014672.1"/>
</dbReference>
<comment type="similarity">
    <text evidence="1">Belongs to the class-I aminoacyl-tRNA synthetase family. MetG type 1 subfamily.</text>
</comment>
<dbReference type="AlphaFoldDB" id="A0A1B1YE47"/>
<keyword evidence="4 8" id="KW-0547">Nucleotide-binding</keyword>
<reference evidence="10 11" key="1">
    <citation type="submission" date="2016-02" db="EMBL/GenBank/DDBJ databases">
        <title>Comparison of Clostridium stercorarium subspecies using comparative genomics and transcriptomics.</title>
        <authorList>
            <person name="Schellenberg J."/>
            <person name="Thallinger G."/>
            <person name="Levin D.B."/>
            <person name="Zhang X."/>
            <person name="Alvare G."/>
            <person name="Fristensky B."/>
            <person name="Sparling R."/>
        </authorList>
    </citation>
    <scope>NUCLEOTIDE SEQUENCE [LARGE SCALE GENOMIC DNA]</scope>
    <source>
        <strain evidence="10 11">DSM 2910</strain>
    </source>
</reference>
<evidence type="ECO:0000313" key="11">
    <source>
        <dbReference type="Proteomes" id="UP000092971"/>
    </source>
</evidence>
<evidence type="ECO:0000256" key="2">
    <source>
        <dbReference type="ARBA" id="ARBA00022490"/>
    </source>
</evidence>
<dbReference type="GO" id="GO:0005829">
    <property type="term" value="C:cytosol"/>
    <property type="evidence" value="ECO:0007669"/>
    <property type="project" value="TreeGrafter"/>
</dbReference>
<dbReference type="Gene3D" id="3.40.50.620">
    <property type="entry name" value="HUPs"/>
    <property type="match status" value="2"/>
</dbReference>
<dbReference type="GO" id="GO:0004825">
    <property type="term" value="F:methionine-tRNA ligase activity"/>
    <property type="evidence" value="ECO:0007669"/>
    <property type="project" value="InterPro"/>
</dbReference>
<keyword evidence="2" id="KW-0963">Cytoplasm</keyword>
<keyword evidence="3 8" id="KW-0436">Ligase</keyword>
<accession>A0A1B1YE47</accession>
<dbReference type="PANTHER" id="PTHR45765">
    <property type="entry name" value="METHIONINE--TRNA LIGASE"/>
    <property type="match status" value="1"/>
</dbReference>
<dbReference type="Gene3D" id="1.10.730.10">
    <property type="entry name" value="Isoleucyl-tRNA Synthetase, Domain 1"/>
    <property type="match status" value="1"/>
</dbReference>
<proteinExistence type="inferred from homology"/>
<dbReference type="OrthoDB" id="9810191at2"/>
<dbReference type="Proteomes" id="UP000092971">
    <property type="component" value="Chromosome"/>
</dbReference>
<feature type="domain" description="Methionyl/Leucyl tRNA synthetase" evidence="9">
    <location>
        <begin position="15"/>
        <end position="249"/>
    </location>
</feature>
<dbReference type="EMBL" id="CP014672">
    <property type="protein sequence ID" value="ANW99028.1"/>
    <property type="molecule type" value="Genomic_DNA"/>
</dbReference>
<evidence type="ECO:0000259" key="9">
    <source>
        <dbReference type="Pfam" id="PF09334"/>
    </source>
</evidence>
<evidence type="ECO:0000256" key="6">
    <source>
        <dbReference type="ARBA" id="ARBA00022917"/>
    </source>
</evidence>
<dbReference type="GO" id="GO:0005524">
    <property type="term" value="F:ATP binding"/>
    <property type="evidence" value="ECO:0007669"/>
    <property type="project" value="UniProtKB-KW"/>
</dbReference>
<dbReference type="InterPro" id="IPR014729">
    <property type="entry name" value="Rossmann-like_a/b/a_fold"/>
</dbReference>
<keyword evidence="6 8" id="KW-0648">Protein biosynthesis</keyword>
<dbReference type="InterPro" id="IPR001412">
    <property type="entry name" value="aa-tRNA-synth_I_CS"/>
</dbReference>
<dbReference type="InterPro" id="IPR009080">
    <property type="entry name" value="tRNAsynth_Ia_anticodon-bd"/>
</dbReference>
<evidence type="ECO:0000256" key="8">
    <source>
        <dbReference type="RuleBase" id="RU363039"/>
    </source>
</evidence>
<evidence type="ECO:0000256" key="7">
    <source>
        <dbReference type="ARBA" id="ARBA00023146"/>
    </source>
</evidence>
<dbReference type="InterPro" id="IPR023458">
    <property type="entry name" value="Met-tRNA_ligase_1"/>
</dbReference>
<evidence type="ECO:0000256" key="3">
    <source>
        <dbReference type="ARBA" id="ARBA00022598"/>
    </source>
</evidence>
<dbReference type="Gene3D" id="2.170.220.10">
    <property type="match status" value="1"/>
</dbReference>
<evidence type="ECO:0000256" key="1">
    <source>
        <dbReference type="ARBA" id="ARBA00008258"/>
    </source>
</evidence>
<protein>
    <submittedName>
        <fullName evidence="10">Methionine--tRNA ligase</fullName>
    </submittedName>
</protein>
<evidence type="ECO:0000256" key="4">
    <source>
        <dbReference type="ARBA" id="ARBA00022741"/>
    </source>
</evidence>
<evidence type="ECO:0000256" key="5">
    <source>
        <dbReference type="ARBA" id="ARBA00022840"/>
    </source>
</evidence>
<gene>
    <name evidence="10" type="ORF">CSTERTH_08310</name>
</gene>
<keyword evidence="5 8" id="KW-0067">ATP-binding</keyword>
<feature type="domain" description="Methionyl/Leucyl tRNA synthetase" evidence="9">
    <location>
        <begin position="310"/>
        <end position="462"/>
    </location>
</feature>
<dbReference type="PANTHER" id="PTHR45765:SF1">
    <property type="entry name" value="METHIONINE--TRNA LIGASE, CYTOPLASMIC"/>
    <property type="match status" value="1"/>
</dbReference>